<gene>
    <name evidence="5" type="ORF">DTL3_1121</name>
</gene>
<dbReference type="OrthoDB" id="9773571at2"/>
<dbReference type="CDD" id="cd16401">
    <property type="entry name" value="ParB_N_like_MT"/>
    <property type="match status" value="1"/>
</dbReference>
<evidence type="ECO:0000313" key="5">
    <source>
        <dbReference type="EMBL" id="CEP78425.1"/>
    </source>
</evidence>
<evidence type="ECO:0000313" key="6">
    <source>
        <dbReference type="Proteomes" id="UP000032809"/>
    </source>
</evidence>
<evidence type="ECO:0000259" key="4">
    <source>
        <dbReference type="SMART" id="SM00470"/>
    </source>
</evidence>
<dbReference type="REBASE" id="106594">
    <property type="entry name" value="M1.DtuL3ORF1121P"/>
</dbReference>
<dbReference type="EC" id="2.1.1.-" evidence="3"/>
<dbReference type="InterPro" id="IPR015840">
    <property type="entry name" value="DNA_MeTrfase_ParB"/>
</dbReference>
<name>A0A0C7P2C1_DEFTU</name>
<dbReference type="InterPro" id="IPR003115">
    <property type="entry name" value="ParB_N"/>
</dbReference>
<feature type="domain" description="ParB-like N-terminal" evidence="4">
    <location>
        <begin position="4"/>
        <end position="93"/>
    </location>
</feature>
<organism evidence="5 6">
    <name type="scientific">Defluviitoga tunisiensis</name>
    <dbReference type="NCBI Taxonomy" id="1006576"/>
    <lineage>
        <taxon>Bacteria</taxon>
        <taxon>Thermotogati</taxon>
        <taxon>Thermotogota</taxon>
        <taxon>Thermotogae</taxon>
        <taxon>Petrotogales</taxon>
        <taxon>Petrotogaceae</taxon>
        <taxon>Defluviitoga</taxon>
    </lineage>
</organism>
<dbReference type="Gene3D" id="3.90.1530.10">
    <property type="entry name" value="Conserved hypothetical protein from pyrococcus furiosus pfu- 392566-001, ParB domain"/>
    <property type="match status" value="1"/>
</dbReference>
<dbReference type="AlphaFoldDB" id="A0A0C7P2C1"/>
<dbReference type="PRINTS" id="PR00508">
    <property type="entry name" value="S21N4MTFRASE"/>
</dbReference>
<dbReference type="Pfam" id="PF02195">
    <property type="entry name" value="ParB_N"/>
    <property type="match status" value="1"/>
</dbReference>
<dbReference type="EMBL" id="LN824141">
    <property type="protein sequence ID" value="CEP78425.1"/>
    <property type="molecule type" value="Genomic_DNA"/>
</dbReference>
<dbReference type="Gene3D" id="3.40.50.150">
    <property type="entry name" value="Vaccinia Virus protein VP39"/>
    <property type="match status" value="1"/>
</dbReference>
<accession>A0A0C7P2C1</accession>
<evidence type="ECO:0000256" key="3">
    <source>
        <dbReference type="RuleBase" id="RU362026"/>
    </source>
</evidence>
<dbReference type="GO" id="GO:0032259">
    <property type="term" value="P:methylation"/>
    <property type="evidence" value="ECO:0007669"/>
    <property type="project" value="UniProtKB-KW"/>
</dbReference>
<dbReference type="PROSITE" id="PS50007">
    <property type="entry name" value="PIPLC_X_DOMAIN"/>
    <property type="match status" value="1"/>
</dbReference>
<protein>
    <recommendedName>
        <fullName evidence="3">Methyltransferase</fullName>
        <ecNumber evidence="3">2.1.1.-</ecNumber>
    </recommendedName>
</protein>
<dbReference type="GO" id="GO:0003677">
    <property type="term" value="F:DNA binding"/>
    <property type="evidence" value="ECO:0007669"/>
    <property type="project" value="InterPro"/>
</dbReference>
<dbReference type="Proteomes" id="UP000032809">
    <property type="component" value="Chromosome I"/>
</dbReference>
<dbReference type="KEGG" id="dtn:DTL3_1121"/>
<dbReference type="HOGENOM" id="CLU_024927_0_0_0"/>
<evidence type="ECO:0000256" key="2">
    <source>
        <dbReference type="ARBA" id="ARBA00022679"/>
    </source>
</evidence>
<reference evidence="6" key="1">
    <citation type="submission" date="2014-11" db="EMBL/GenBank/DDBJ databases">
        <authorList>
            <person name="Wibberg D."/>
        </authorList>
    </citation>
    <scope>NUCLEOTIDE SEQUENCE [LARGE SCALE GENOMIC DNA]</scope>
    <source>
        <strain evidence="6">L3</strain>
    </source>
</reference>
<sequence>MNIQKISVEKLNPAAYNPRKDLKPGDKEYEKLKRSIEEFGYVEPVIWNQKTGNVVGGHQRLKVLLDLGQTEIDCVVVDLDPQREKALNLALNKIQGEWDENKLAELMAELDAGAFDVSLTGFDASEIDELLNRWYSKEAIQDSFDIDKAHEEIVQREPVTKRGDIWLLGNHRLMCGDSTKDEDFEKLMEGCHAQMAVTSPPYGVGKEYEKAGIEPWFETVRPVIRNLCRYADIVCWNLGDLYATGSQFIEPTSVYSVNMFLENGYRPIWIRIWKKQGQNFGVGPYHLVSNKPVQQYEYISAFSNKGEVEEYNDQEYVWLSAFAGHSYKFVKRLTKEERKKWGYAGIWEMTTVRANKEHPAMFPVELPWRCIKMHSDKGGIVLEPFSGSGTTIIAAEQTERKCYAMELSPVYCDLAVKRWEEFTGEKAVKLEG</sequence>
<dbReference type="STRING" id="1006576.DTL3_1121"/>
<dbReference type="Pfam" id="PF01555">
    <property type="entry name" value="N6_N4_Mtase"/>
    <property type="match status" value="1"/>
</dbReference>
<dbReference type="GO" id="GO:0008170">
    <property type="term" value="F:N-methyltransferase activity"/>
    <property type="evidence" value="ECO:0007669"/>
    <property type="project" value="InterPro"/>
</dbReference>
<dbReference type="PATRIC" id="fig|1006576.9.peg.1121"/>
<dbReference type="InterPro" id="IPR001091">
    <property type="entry name" value="RM_Methyltransferase"/>
</dbReference>
<dbReference type="InterPro" id="IPR029063">
    <property type="entry name" value="SAM-dependent_MTases_sf"/>
</dbReference>
<dbReference type="SUPFAM" id="SSF53335">
    <property type="entry name" value="S-adenosyl-L-methionine-dependent methyltransferases"/>
    <property type="match status" value="1"/>
</dbReference>
<comment type="similarity">
    <text evidence="3">Belongs to the N(4)/N(6)-methyltransferase family.</text>
</comment>
<keyword evidence="1 5" id="KW-0489">Methyltransferase</keyword>
<proteinExistence type="inferred from homology"/>
<evidence type="ECO:0000256" key="1">
    <source>
        <dbReference type="ARBA" id="ARBA00022603"/>
    </source>
</evidence>
<keyword evidence="6" id="KW-1185">Reference proteome</keyword>
<dbReference type="InterPro" id="IPR036086">
    <property type="entry name" value="ParB/Sulfiredoxin_sf"/>
</dbReference>
<dbReference type="RefSeq" id="WP_045087881.1">
    <property type="nucleotide sequence ID" value="NZ_LN824141.1"/>
</dbReference>
<dbReference type="SUPFAM" id="SSF110849">
    <property type="entry name" value="ParB/Sulfiredoxin"/>
    <property type="match status" value="1"/>
</dbReference>
<dbReference type="PIRSF" id="PIRSF036758">
    <property type="entry name" value="Aden_M_ParB"/>
    <property type="match status" value="1"/>
</dbReference>
<dbReference type="SMART" id="SM00470">
    <property type="entry name" value="ParB"/>
    <property type="match status" value="1"/>
</dbReference>
<dbReference type="InterPro" id="IPR002941">
    <property type="entry name" value="DNA_methylase_N4/N6"/>
</dbReference>
<keyword evidence="2" id="KW-0808">Transferase</keyword>